<keyword evidence="3" id="KW-1185">Reference proteome</keyword>
<dbReference type="Pfam" id="PF02811">
    <property type="entry name" value="PHP"/>
    <property type="match status" value="1"/>
</dbReference>
<protein>
    <submittedName>
        <fullName evidence="2">Putative metal-dependent phosphoesterase, PHP family</fullName>
    </submittedName>
</protein>
<dbReference type="Proteomes" id="UP000195514">
    <property type="component" value="Chromosome I"/>
</dbReference>
<dbReference type="GO" id="GO:0004534">
    <property type="term" value="F:5'-3' RNA exonuclease activity"/>
    <property type="evidence" value="ECO:0007669"/>
    <property type="project" value="TreeGrafter"/>
</dbReference>
<dbReference type="Gene3D" id="3.20.20.140">
    <property type="entry name" value="Metal-dependent hydrolases"/>
    <property type="match status" value="1"/>
</dbReference>
<name>A0A1Y6K6N3_9CHLR</name>
<gene>
    <name evidence="2" type="ORF">CFX1CAM_2228</name>
</gene>
<dbReference type="PANTHER" id="PTHR42924">
    <property type="entry name" value="EXONUCLEASE"/>
    <property type="match status" value="1"/>
</dbReference>
<dbReference type="EMBL" id="LT859958">
    <property type="protein sequence ID" value="SMX55293.1"/>
    <property type="molecule type" value="Genomic_DNA"/>
</dbReference>
<dbReference type="InterPro" id="IPR016195">
    <property type="entry name" value="Pol/histidinol_Pase-like"/>
</dbReference>
<proteinExistence type="predicted"/>
<dbReference type="KEGG" id="abat:CFX1CAM_2228"/>
<accession>A0A1Y6K6N3</accession>
<dbReference type="OrthoDB" id="9804333at2"/>
<dbReference type="GO" id="GO:0035312">
    <property type="term" value="F:5'-3' DNA exonuclease activity"/>
    <property type="evidence" value="ECO:0007669"/>
    <property type="project" value="TreeGrafter"/>
</dbReference>
<dbReference type="SUPFAM" id="SSF89550">
    <property type="entry name" value="PHP domain-like"/>
    <property type="match status" value="1"/>
</dbReference>
<feature type="domain" description="Polymerase/histidinol phosphatase N-terminal" evidence="1">
    <location>
        <begin position="9"/>
        <end position="74"/>
    </location>
</feature>
<dbReference type="AlphaFoldDB" id="A0A1Y6K6N3"/>
<dbReference type="RefSeq" id="WP_087863118.1">
    <property type="nucleotide sequence ID" value="NZ_LT859958.1"/>
</dbReference>
<dbReference type="CDD" id="cd07438">
    <property type="entry name" value="PHP_HisPPase_AMP"/>
    <property type="match status" value="1"/>
</dbReference>
<sequence>MNTIPTPLFDFHAHTTASDGTLTPTELVTLAKQLGLIAMAITDHDTIAGLPDGSAKAKEFGIYFLHGVELNTDASGVEVDILGYFVDIEDPTFINMVEYRQGERIRRATEMVSKLIELGFNITYERVREIAGGVIARPHIAQALIENGYASSQKDAYARLIGFGAPAYAKRDPLKPEVAIKHIKSAGGVPIIAHPGLIGDDSIVHDLLNQGAEGLEAYYAYHTKEQQDKYLAIANDYNVIVSCGSDYHGPNRNKNKMLGSVVTPIQVMETLVDKVQEAWHTYKIKAVK</sequence>
<dbReference type="InterPro" id="IPR003141">
    <property type="entry name" value="Pol/His_phosphatase_N"/>
</dbReference>
<evidence type="ECO:0000259" key="1">
    <source>
        <dbReference type="SMART" id="SM00481"/>
    </source>
</evidence>
<dbReference type="Gene3D" id="1.10.150.650">
    <property type="match status" value="1"/>
</dbReference>
<evidence type="ECO:0000313" key="3">
    <source>
        <dbReference type="Proteomes" id="UP000195514"/>
    </source>
</evidence>
<organism evidence="2 3">
    <name type="scientific">Candidatus Brevifilum fermentans</name>
    <dbReference type="NCBI Taxonomy" id="1986204"/>
    <lineage>
        <taxon>Bacteria</taxon>
        <taxon>Bacillati</taxon>
        <taxon>Chloroflexota</taxon>
        <taxon>Anaerolineae</taxon>
        <taxon>Anaerolineales</taxon>
        <taxon>Anaerolineaceae</taxon>
        <taxon>Candidatus Brevifilum</taxon>
    </lineage>
</organism>
<dbReference type="InterPro" id="IPR004013">
    <property type="entry name" value="PHP_dom"/>
</dbReference>
<dbReference type="PANTHER" id="PTHR42924:SF3">
    <property type="entry name" value="POLYMERASE_HISTIDINOL PHOSPHATASE N-TERMINAL DOMAIN-CONTAINING PROTEIN"/>
    <property type="match status" value="1"/>
</dbReference>
<dbReference type="InterPro" id="IPR052018">
    <property type="entry name" value="PHP_domain"/>
</dbReference>
<dbReference type="SMART" id="SM00481">
    <property type="entry name" value="POLIIIAc"/>
    <property type="match status" value="1"/>
</dbReference>
<reference evidence="3" key="1">
    <citation type="submission" date="2017-05" db="EMBL/GenBank/DDBJ databases">
        <authorList>
            <person name="Kirkegaard R."/>
            <person name="Mcilroy J S."/>
        </authorList>
    </citation>
    <scope>NUCLEOTIDE SEQUENCE [LARGE SCALE GENOMIC DNA]</scope>
</reference>
<evidence type="ECO:0000313" key="2">
    <source>
        <dbReference type="EMBL" id="SMX55293.1"/>
    </source>
</evidence>